<keyword evidence="2" id="KW-1185">Reference proteome</keyword>
<keyword evidence="1" id="KW-0812">Transmembrane</keyword>
<keyword evidence="1" id="KW-0472">Membrane</keyword>
<dbReference type="WBParaSite" id="ALUE_0001785201-mRNA-1">
    <property type="protein sequence ID" value="ALUE_0001785201-mRNA-1"/>
    <property type="gene ID" value="ALUE_0001785201"/>
</dbReference>
<sequence length="300" mass="34266">MRSNSQGECIRKVTKYASDSDDDGGAVLKSQYFITMQYGKVVNGWTDTGSQETVITNQAIQSEKQTTRNRTNLRPSWDITAYQSAKKRGIDEEALGEADTTSIEINRVQKKTMRHKRRKKESRPISTTGEFIFPLVAHLLLFTGFAGLFGCARVLHRSEDDVIERSCAICYMVTFIVYCLSMVMCFHFSRTLAVLSGDVHIPGIRLSDHVLSEIAAEQSPWTLARFGRLSQKTLILCKREMRRRLNDKIVDVQYYLSDGQTYIHRGHCECSEYIERICSLMEFILACDVKITGFRQKART</sequence>
<feature type="transmembrane region" description="Helical" evidence="1">
    <location>
        <begin position="131"/>
        <end position="155"/>
    </location>
</feature>
<accession>A0A9J2Q7B1</accession>
<keyword evidence="1" id="KW-1133">Transmembrane helix</keyword>
<name>A0A9J2Q7B1_ASCLU</name>
<organism evidence="2 3">
    <name type="scientific">Ascaris lumbricoides</name>
    <name type="common">Giant roundworm</name>
    <dbReference type="NCBI Taxonomy" id="6252"/>
    <lineage>
        <taxon>Eukaryota</taxon>
        <taxon>Metazoa</taxon>
        <taxon>Ecdysozoa</taxon>
        <taxon>Nematoda</taxon>
        <taxon>Chromadorea</taxon>
        <taxon>Rhabditida</taxon>
        <taxon>Spirurina</taxon>
        <taxon>Ascaridomorpha</taxon>
        <taxon>Ascaridoidea</taxon>
        <taxon>Ascarididae</taxon>
        <taxon>Ascaris</taxon>
    </lineage>
</organism>
<evidence type="ECO:0000313" key="2">
    <source>
        <dbReference type="Proteomes" id="UP000036681"/>
    </source>
</evidence>
<evidence type="ECO:0000256" key="1">
    <source>
        <dbReference type="SAM" id="Phobius"/>
    </source>
</evidence>
<protein>
    <submittedName>
        <fullName evidence="3">Uncharacterized protein</fullName>
    </submittedName>
</protein>
<reference evidence="3" key="1">
    <citation type="submission" date="2023-03" db="UniProtKB">
        <authorList>
            <consortium name="WormBaseParasite"/>
        </authorList>
    </citation>
    <scope>IDENTIFICATION</scope>
</reference>
<dbReference type="AlphaFoldDB" id="A0A9J2Q7B1"/>
<dbReference type="Proteomes" id="UP000036681">
    <property type="component" value="Unplaced"/>
</dbReference>
<feature type="transmembrane region" description="Helical" evidence="1">
    <location>
        <begin position="167"/>
        <end position="189"/>
    </location>
</feature>
<proteinExistence type="predicted"/>
<evidence type="ECO:0000313" key="3">
    <source>
        <dbReference type="WBParaSite" id="ALUE_0001785201-mRNA-1"/>
    </source>
</evidence>